<evidence type="ECO:0000256" key="1">
    <source>
        <dbReference type="SAM" id="MobiDB-lite"/>
    </source>
</evidence>
<organism evidence="2 3">
    <name type="scientific">Mycobacterium tuberculosis</name>
    <dbReference type="NCBI Taxonomy" id="1773"/>
    <lineage>
        <taxon>Bacteria</taxon>
        <taxon>Bacillati</taxon>
        <taxon>Actinomycetota</taxon>
        <taxon>Actinomycetes</taxon>
        <taxon>Mycobacteriales</taxon>
        <taxon>Mycobacteriaceae</taxon>
        <taxon>Mycobacterium</taxon>
        <taxon>Mycobacterium tuberculosis complex</taxon>
    </lineage>
</organism>
<accession>A0A655JNG7</accession>
<gene>
    <name evidence="2" type="ORF">ERS007741_04119</name>
</gene>
<sequence>MGHPGPEHSGASPLGCPLGAGGSYGKSPASGRSVASPGSPTGGETAETAETDKSRSSGVSSSAERYRDHASSNWVREYPL</sequence>
<evidence type="ECO:0000313" key="2">
    <source>
        <dbReference type="EMBL" id="COX28248.1"/>
    </source>
</evidence>
<feature type="region of interest" description="Disordered" evidence="1">
    <location>
        <begin position="1"/>
        <end position="80"/>
    </location>
</feature>
<reference evidence="2 3" key="1">
    <citation type="submission" date="2015-03" db="EMBL/GenBank/DDBJ databases">
        <authorList>
            <consortium name="Pathogen Informatics"/>
        </authorList>
    </citation>
    <scope>NUCLEOTIDE SEQUENCE [LARGE SCALE GENOMIC DNA]</scope>
    <source>
        <strain evidence="2 3">P00601463</strain>
    </source>
</reference>
<dbReference type="AlphaFoldDB" id="A0A655JNG7"/>
<proteinExistence type="predicted"/>
<evidence type="ECO:0000313" key="3">
    <source>
        <dbReference type="Proteomes" id="UP000048600"/>
    </source>
</evidence>
<name>A0A655JNG7_MYCTX</name>
<protein>
    <submittedName>
        <fullName evidence="2">Uncharacterized protein</fullName>
    </submittedName>
</protein>
<dbReference type="Proteomes" id="UP000048600">
    <property type="component" value="Unassembled WGS sequence"/>
</dbReference>
<dbReference type="EMBL" id="CHKL01000763">
    <property type="protein sequence ID" value="COX28248.1"/>
    <property type="molecule type" value="Genomic_DNA"/>
</dbReference>